<keyword evidence="5" id="KW-0443">Lipid metabolism</keyword>
<dbReference type="Pfam" id="PF02353">
    <property type="entry name" value="CMAS"/>
    <property type="match status" value="1"/>
</dbReference>
<comment type="similarity">
    <text evidence="1">Belongs to the CFA/CMAS family.</text>
</comment>
<dbReference type="PANTHER" id="PTHR43667">
    <property type="entry name" value="CYCLOPROPANE-FATTY-ACYL-PHOSPHOLIPID SYNTHASE"/>
    <property type="match status" value="1"/>
</dbReference>
<evidence type="ECO:0000256" key="1">
    <source>
        <dbReference type="ARBA" id="ARBA00010815"/>
    </source>
</evidence>
<dbReference type="RefSeq" id="WP_326616108.1">
    <property type="nucleotide sequence ID" value="NZ_CP109106.1"/>
</dbReference>
<dbReference type="PANTHER" id="PTHR43667:SF1">
    <property type="entry name" value="CYCLOPROPANE-FATTY-ACYL-PHOSPHOLIPID SYNTHASE"/>
    <property type="match status" value="1"/>
</dbReference>
<evidence type="ECO:0000313" key="6">
    <source>
        <dbReference type="EMBL" id="WSB66912.1"/>
    </source>
</evidence>
<dbReference type="CDD" id="cd02440">
    <property type="entry name" value="AdoMet_MTases"/>
    <property type="match status" value="1"/>
</dbReference>
<evidence type="ECO:0000256" key="2">
    <source>
        <dbReference type="ARBA" id="ARBA00022603"/>
    </source>
</evidence>
<evidence type="ECO:0000313" key="7">
    <source>
        <dbReference type="Proteomes" id="UP001344251"/>
    </source>
</evidence>
<dbReference type="EMBL" id="CP109106">
    <property type="protein sequence ID" value="WSB66912.1"/>
    <property type="molecule type" value="Genomic_DNA"/>
</dbReference>
<evidence type="ECO:0000256" key="5">
    <source>
        <dbReference type="ARBA" id="ARBA00023098"/>
    </source>
</evidence>
<keyword evidence="4" id="KW-0949">S-adenosyl-L-methionine</keyword>
<dbReference type="Gene3D" id="3.40.50.150">
    <property type="entry name" value="Vaccinia Virus protein VP39"/>
    <property type="match status" value="1"/>
</dbReference>
<dbReference type="InterPro" id="IPR050723">
    <property type="entry name" value="CFA/CMAS"/>
</dbReference>
<accession>A0ABZ1F9B6</accession>
<dbReference type="InterPro" id="IPR029063">
    <property type="entry name" value="SAM-dependent_MTases_sf"/>
</dbReference>
<keyword evidence="3" id="KW-0808">Transferase</keyword>
<keyword evidence="2" id="KW-0489">Methyltransferase</keyword>
<evidence type="ECO:0000256" key="4">
    <source>
        <dbReference type="ARBA" id="ARBA00022691"/>
    </source>
</evidence>
<organism evidence="6 7">
    <name type="scientific">Streptomyces decoyicus</name>
    <dbReference type="NCBI Taxonomy" id="249567"/>
    <lineage>
        <taxon>Bacteria</taxon>
        <taxon>Bacillati</taxon>
        <taxon>Actinomycetota</taxon>
        <taxon>Actinomycetes</taxon>
        <taxon>Kitasatosporales</taxon>
        <taxon>Streptomycetaceae</taxon>
        <taxon>Streptomyces</taxon>
    </lineage>
</organism>
<protein>
    <submittedName>
        <fullName evidence="6">Cyclopropane-fatty-acyl-phospholipid synthase family protein</fullName>
    </submittedName>
</protein>
<gene>
    <name evidence="6" type="ORF">OG863_02430</name>
</gene>
<dbReference type="Proteomes" id="UP001344251">
    <property type="component" value="Chromosome"/>
</dbReference>
<dbReference type="PIRSF" id="PIRSF003085">
    <property type="entry name" value="CMAS"/>
    <property type="match status" value="1"/>
</dbReference>
<sequence>MTRVAPRLAALLAGHFAGSLPVRLRAWDGSEAGPKAAPVVVLRSPRALRRLLWQPGELGLAQAYIAGELDIDGDLADGLSRVWRSVREHGPAPGSPGPRQLARMAVTALRLGALGPRPPAPGAPRARLRGTLHSTVRDRAAISHHYDLSNDWYALLLDETMAYSCGYWTRPADPSYGPADAQRDKLELVCRKLGLRPGARLLDVGCGWGSLALHAAREHQSKVTAVTLSREQHAFVAARVQELGLSDQVEVQLRHYRYIEGGGYDAVSAIEMGEHVGDAEYPAFAARLHALLRPGGRVLVQQMSRGAAAPGGGAFIASYIAPDMHMRPLGETVGLLEAGGLEVRSVESLREHYARTIAAWHRTLEARWGEFVALAGEPTARVWRLYLAGAGLAFTERRMGVDQILAVRPTPEGESGLTATPYDWYARDRGR</sequence>
<keyword evidence="7" id="KW-1185">Reference proteome</keyword>
<evidence type="ECO:0000256" key="3">
    <source>
        <dbReference type="ARBA" id="ARBA00022679"/>
    </source>
</evidence>
<dbReference type="InterPro" id="IPR003333">
    <property type="entry name" value="CMAS"/>
</dbReference>
<proteinExistence type="inferred from homology"/>
<reference evidence="6 7" key="1">
    <citation type="submission" date="2022-10" db="EMBL/GenBank/DDBJ databases">
        <title>The complete genomes of actinobacterial strains from the NBC collection.</title>
        <authorList>
            <person name="Joergensen T.S."/>
            <person name="Alvarez Arevalo M."/>
            <person name="Sterndorff E.B."/>
            <person name="Faurdal D."/>
            <person name="Vuksanovic O."/>
            <person name="Mourched A.-S."/>
            <person name="Charusanti P."/>
            <person name="Shaw S."/>
            <person name="Blin K."/>
            <person name="Weber T."/>
        </authorList>
    </citation>
    <scope>NUCLEOTIDE SEQUENCE [LARGE SCALE GENOMIC DNA]</scope>
    <source>
        <strain evidence="6 7">NBC 01774</strain>
    </source>
</reference>
<dbReference type="SUPFAM" id="SSF53335">
    <property type="entry name" value="S-adenosyl-L-methionine-dependent methyltransferases"/>
    <property type="match status" value="1"/>
</dbReference>
<name>A0ABZ1F9B6_9ACTN</name>